<keyword evidence="7" id="KW-1185">Reference proteome</keyword>
<keyword evidence="3 5" id="KW-0378">Hydrolase</keyword>
<evidence type="ECO:0000256" key="3">
    <source>
        <dbReference type="ARBA" id="ARBA00022801"/>
    </source>
</evidence>
<dbReference type="Proteomes" id="UP001652625">
    <property type="component" value="Chromosome 14"/>
</dbReference>
<evidence type="ECO:0000313" key="7">
    <source>
        <dbReference type="Proteomes" id="UP001652625"/>
    </source>
</evidence>
<dbReference type="InterPro" id="IPR036157">
    <property type="entry name" value="dUTPase-like_sf"/>
</dbReference>
<comment type="function">
    <text evidence="5">Involved in nucleotide metabolism via production of dUMP, the immediate precursor of thymidine nucleotides, and decreases the intracellular concentration of dUTP so that uracil cannot be incorporated into DNA.</text>
</comment>
<comment type="pathway">
    <text evidence="1 5">Pyrimidine metabolism; dUMP biosynthesis; dUMP from dCTP (dUTP route): step 2/2.</text>
</comment>
<proteinExistence type="inferred from homology"/>
<accession>A0ABM4DHF5</accession>
<comment type="catalytic activity">
    <reaction evidence="5">
        <text>dUTP + H2O = dUMP + diphosphate + H(+)</text>
        <dbReference type="Rhea" id="RHEA:10248"/>
        <dbReference type="ChEBI" id="CHEBI:15377"/>
        <dbReference type="ChEBI" id="CHEBI:15378"/>
        <dbReference type="ChEBI" id="CHEBI:33019"/>
        <dbReference type="ChEBI" id="CHEBI:61555"/>
        <dbReference type="ChEBI" id="CHEBI:246422"/>
        <dbReference type="EC" id="3.6.1.23"/>
    </reaction>
</comment>
<dbReference type="EC" id="3.6.1.23" evidence="5"/>
<feature type="domain" description="dUTPase-like" evidence="6">
    <location>
        <begin position="45"/>
        <end position="113"/>
    </location>
</feature>
<comment type="cofactor">
    <cofactor evidence="5">
        <name>Mg(2+)</name>
        <dbReference type="ChEBI" id="CHEBI:18420"/>
    </cofactor>
</comment>
<dbReference type="InterPro" id="IPR033704">
    <property type="entry name" value="dUTPase_trimeric"/>
</dbReference>
<dbReference type="RefSeq" id="XP_065673900.1">
    <property type="nucleotide sequence ID" value="XM_065817828.1"/>
</dbReference>
<reference evidence="8" key="1">
    <citation type="submission" date="2025-08" db="UniProtKB">
        <authorList>
            <consortium name="RefSeq"/>
        </authorList>
    </citation>
    <scope>IDENTIFICATION</scope>
</reference>
<comment type="similarity">
    <text evidence="2 5">Belongs to the dUTPase family.</text>
</comment>
<dbReference type="Gene3D" id="2.70.40.10">
    <property type="match status" value="1"/>
</dbReference>
<dbReference type="Pfam" id="PF00692">
    <property type="entry name" value="dUTPase"/>
    <property type="match status" value="1"/>
</dbReference>
<evidence type="ECO:0000256" key="1">
    <source>
        <dbReference type="ARBA" id="ARBA00005142"/>
    </source>
</evidence>
<dbReference type="InterPro" id="IPR008181">
    <property type="entry name" value="dUTPase"/>
</dbReference>
<keyword evidence="5" id="KW-0479">Metal-binding</keyword>
<protein>
    <recommendedName>
        <fullName evidence="5">Deoxyuridine 5'-triphosphate nucleotidohydrolase</fullName>
        <shortName evidence="5">dUTPase</shortName>
        <ecNumber evidence="5">3.6.1.23</ecNumber>
    </recommendedName>
    <alternativeName>
        <fullName evidence="5">dUTP pyrophosphatase</fullName>
    </alternativeName>
</protein>
<sequence>MWIDTEFNTSVALLPYINELFNKALNEKDFKPFEFYYYWFGHCELLNTGVYMDLMEPDLVGHIYSKSGVAFNYGVVMLNSPGIIDADYKDEIKVLLMNHSKEEYIINPGDAVA</sequence>
<evidence type="ECO:0000256" key="2">
    <source>
        <dbReference type="ARBA" id="ARBA00006581"/>
    </source>
</evidence>
<dbReference type="InterPro" id="IPR029054">
    <property type="entry name" value="dUTPase-like"/>
</dbReference>
<name>A0ABM4DHF5_HYDVU</name>
<dbReference type="SUPFAM" id="SSF51283">
    <property type="entry name" value="dUTPase-like"/>
    <property type="match status" value="1"/>
</dbReference>
<organism evidence="7 8">
    <name type="scientific">Hydra vulgaris</name>
    <name type="common">Hydra</name>
    <name type="synonym">Hydra attenuata</name>
    <dbReference type="NCBI Taxonomy" id="6087"/>
    <lineage>
        <taxon>Eukaryota</taxon>
        <taxon>Metazoa</taxon>
        <taxon>Cnidaria</taxon>
        <taxon>Hydrozoa</taxon>
        <taxon>Hydroidolina</taxon>
        <taxon>Anthoathecata</taxon>
        <taxon>Aplanulata</taxon>
        <taxon>Hydridae</taxon>
        <taxon>Hydra</taxon>
    </lineage>
</organism>
<dbReference type="PANTHER" id="PTHR11241:SF0">
    <property type="entry name" value="DEOXYURIDINE 5'-TRIPHOSPHATE NUCLEOTIDOHYDROLASE"/>
    <property type="match status" value="1"/>
</dbReference>
<evidence type="ECO:0000313" key="8">
    <source>
        <dbReference type="RefSeq" id="XP_065673900.1"/>
    </source>
</evidence>
<evidence type="ECO:0000259" key="6">
    <source>
        <dbReference type="Pfam" id="PF00692"/>
    </source>
</evidence>
<evidence type="ECO:0000256" key="5">
    <source>
        <dbReference type="RuleBase" id="RU367024"/>
    </source>
</evidence>
<dbReference type="CDD" id="cd07557">
    <property type="entry name" value="trimeric_dUTPase"/>
    <property type="match status" value="1"/>
</dbReference>
<dbReference type="GeneID" id="136090853"/>
<dbReference type="PANTHER" id="PTHR11241">
    <property type="entry name" value="DEOXYURIDINE 5'-TRIPHOSPHATE NUCLEOTIDOHYDROLASE"/>
    <property type="match status" value="1"/>
</dbReference>
<gene>
    <name evidence="8" type="primary">LOC136090853</name>
</gene>
<keyword evidence="5" id="KW-0460">Magnesium</keyword>
<evidence type="ECO:0000256" key="4">
    <source>
        <dbReference type="ARBA" id="ARBA00023080"/>
    </source>
</evidence>
<keyword evidence="4 5" id="KW-0546">Nucleotide metabolism</keyword>